<dbReference type="PANTHER" id="PTHR42973:SF39">
    <property type="entry name" value="FAD-BINDING PCMH-TYPE DOMAIN-CONTAINING PROTEIN"/>
    <property type="match status" value="1"/>
</dbReference>
<keyword evidence="8" id="KW-1185">Reference proteome</keyword>
<proteinExistence type="inferred from homology"/>
<evidence type="ECO:0000256" key="4">
    <source>
        <dbReference type="ARBA" id="ARBA00022827"/>
    </source>
</evidence>
<evidence type="ECO:0000256" key="2">
    <source>
        <dbReference type="ARBA" id="ARBA00005466"/>
    </source>
</evidence>
<evidence type="ECO:0000256" key="3">
    <source>
        <dbReference type="ARBA" id="ARBA00022630"/>
    </source>
</evidence>
<dbReference type="InterPro" id="IPR050416">
    <property type="entry name" value="FAD-linked_Oxidoreductase"/>
</dbReference>
<dbReference type="InterPro" id="IPR016167">
    <property type="entry name" value="FAD-bd_PCMH_sub1"/>
</dbReference>
<dbReference type="Gene3D" id="3.30.43.10">
    <property type="entry name" value="Uridine Diphospho-n-acetylenolpyruvylglucosamine Reductase, domain 2"/>
    <property type="match status" value="1"/>
</dbReference>
<dbReference type="EMBL" id="JAXAVX010000001">
    <property type="protein sequence ID" value="MDX8150393.1"/>
    <property type="molecule type" value="Genomic_DNA"/>
</dbReference>
<evidence type="ECO:0000256" key="5">
    <source>
        <dbReference type="ARBA" id="ARBA00023002"/>
    </source>
</evidence>
<dbReference type="Gene3D" id="3.30.465.10">
    <property type="match status" value="1"/>
</dbReference>
<evidence type="ECO:0000256" key="1">
    <source>
        <dbReference type="ARBA" id="ARBA00001974"/>
    </source>
</evidence>
<dbReference type="InterPro" id="IPR036318">
    <property type="entry name" value="FAD-bd_PCMH-like_sf"/>
</dbReference>
<keyword evidence="3" id="KW-0285">Flavoprotein</keyword>
<dbReference type="InterPro" id="IPR016166">
    <property type="entry name" value="FAD-bd_PCMH"/>
</dbReference>
<comment type="cofactor">
    <cofactor evidence="1">
        <name>FAD</name>
        <dbReference type="ChEBI" id="CHEBI:57692"/>
    </cofactor>
</comment>
<dbReference type="Proteomes" id="UP001277761">
    <property type="component" value="Unassembled WGS sequence"/>
</dbReference>
<comment type="caution">
    <text evidence="7">The sequence shown here is derived from an EMBL/GenBank/DDBJ whole genome shotgun (WGS) entry which is preliminary data.</text>
</comment>
<evidence type="ECO:0000313" key="8">
    <source>
        <dbReference type="Proteomes" id="UP001277761"/>
    </source>
</evidence>
<dbReference type="SUPFAM" id="SSF56176">
    <property type="entry name" value="FAD-binding/transporter-associated domain-like"/>
    <property type="match status" value="1"/>
</dbReference>
<dbReference type="PANTHER" id="PTHR42973">
    <property type="entry name" value="BINDING OXIDOREDUCTASE, PUTATIVE (AFU_ORTHOLOGUE AFUA_1G17690)-RELATED"/>
    <property type="match status" value="1"/>
</dbReference>
<reference evidence="7 8" key="1">
    <citation type="submission" date="2023-11" db="EMBL/GenBank/DDBJ databases">
        <authorList>
            <person name="Xu M."/>
            <person name="Jiang T."/>
        </authorList>
    </citation>
    <scope>NUCLEOTIDE SEQUENCE [LARGE SCALE GENOMIC DNA]</scope>
    <source>
        <strain evidence="7 8">SD</strain>
    </source>
</reference>
<comment type="similarity">
    <text evidence="2">Belongs to the oxygen-dependent FAD-linked oxidoreductase family.</text>
</comment>
<protein>
    <submittedName>
        <fullName evidence="7">FAD-binding protein</fullName>
    </submittedName>
</protein>
<feature type="domain" description="FAD-binding PCMH-type" evidence="6">
    <location>
        <begin position="28"/>
        <end position="198"/>
    </location>
</feature>
<evidence type="ECO:0000259" key="6">
    <source>
        <dbReference type="PROSITE" id="PS51387"/>
    </source>
</evidence>
<dbReference type="PROSITE" id="PS51387">
    <property type="entry name" value="FAD_PCMH"/>
    <property type="match status" value="1"/>
</dbReference>
<dbReference type="Gene3D" id="3.40.462.20">
    <property type="match status" value="1"/>
</dbReference>
<dbReference type="InterPro" id="IPR006094">
    <property type="entry name" value="Oxid_FAD_bind_N"/>
</dbReference>
<gene>
    <name evidence="7" type="ORF">SK069_02205</name>
</gene>
<keyword evidence="5" id="KW-0560">Oxidoreductase</keyword>
<evidence type="ECO:0000313" key="7">
    <source>
        <dbReference type="EMBL" id="MDX8150393.1"/>
    </source>
</evidence>
<dbReference type="InterPro" id="IPR016169">
    <property type="entry name" value="FAD-bd_PCMH_sub2"/>
</dbReference>
<dbReference type="RefSeq" id="WP_319952542.1">
    <property type="nucleotide sequence ID" value="NZ_JAXAVX010000001.1"/>
</dbReference>
<organism evidence="7 8">
    <name type="scientific">Patulibacter brassicae</name>
    <dbReference type="NCBI Taxonomy" id="1705717"/>
    <lineage>
        <taxon>Bacteria</taxon>
        <taxon>Bacillati</taxon>
        <taxon>Actinomycetota</taxon>
        <taxon>Thermoleophilia</taxon>
        <taxon>Solirubrobacterales</taxon>
        <taxon>Patulibacteraceae</taxon>
        <taxon>Patulibacter</taxon>
    </lineage>
</organism>
<name>A0ABU4VHL2_9ACTN</name>
<accession>A0ABU4VHL2</accession>
<keyword evidence="4" id="KW-0274">FAD</keyword>
<sequence>MTPPSTLPLLAPGDPHWDAARATFNPLADQRPALLARPATLEQLREAVLHAAATDLRIAPQGTGHGAASLPALDDVLLLRTDALDRVLVDPRAGTATFGGGARAGAVGAAAALSGGSVASGFSPTVGLTGFLLGGGLGWFARRDGFGAASVVGARIVTAEGVLRRVDDAHDPELLRALRGGGGGFGVVGELTVRLGTRRVVEAGALAWPVERAGEVLAAWQALLPELDEDVTSCLHLVAFPPAPAVPAPLRGRAMVLVESVDASGGLAHPALLGPLRALDPELDTFRATAVGDLGDLHGDPRDPVPTRSRHALLDVLPDALVDRFVEAAAVGRSSLVSVELRHLGGALARPDARLALEPVAAPLALFALGVAPDPPAVASVDAQLDELVGVLAPVAHERRLPTFSEQPVAPERLFGPDRLAELRRTRRRLDPAERLVPSHPLGA</sequence>
<dbReference type="Pfam" id="PF01565">
    <property type="entry name" value="FAD_binding_4"/>
    <property type="match status" value="1"/>
</dbReference>